<feature type="non-terminal residue" evidence="2">
    <location>
        <position position="1"/>
    </location>
</feature>
<feature type="domain" description="DUF7781" evidence="1">
    <location>
        <begin position="37"/>
        <end position="65"/>
    </location>
</feature>
<comment type="caution">
    <text evidence="2">The sequence shown here is derived from an EMBL/GenBank/DDBJ whole genome shotgun (WGS) entry which is preliminary data.</text>
</comment>
<dbReference type="Pfam" id="PF25003">
    <property type="entry name" value="DUF7781"/>
    <property type="match status" value="1"/>
</dbReference>
<evidence type="ECO:0000259" key="1">
    <source>
        <dbReference type="Pfam" id="PF25003"/>
    </source>
</evidence>
<evidence type="ECO:0000313" key="3">
    <source>
        <dbReference type="Proteomes" id="UP000428333"/>
    </source>
</evidence>
<sequence length="90" mass="10071">MLRNTDIGIGHGHATHHFLPKLEHGQLIDLILVFDRAVGTGEPLFNMNSGRLQASFDRVEAIFTHKPHIDLPKDQWSCRDYLAAIDGVLA</sequence>
<reference evidence="2 3" key="1">
    <citation type="journal article" date="2019" name="Genome Biol. Evol.">
        <title>The Rhododendron genome and chromosomal organization provide insight into shared whole-genome duplications across the heath family (Ericaceae).</title>
        <authorList>
            <person name="Soza V.L."/>
            <person name="Lindsley D."/>
            <person name="Waalkes A."/>
            <person name="Ramage E."/>
            <person name="Patwardhan R.P."/>
            <person name="Burton J.N."/>
            <person name="Adey A."/>
            <person name="Kumar A."/>
            <person name="Qiu R."/>
            <person name="Shendure J."/>
            <person name="Hall B."/>
        </authorList>
    </citation>
    <scope>NUCLEOTIDE SEQUENCE [LARGE SCALE GENOMIC DNA]</scope>
    <source>
        <strain evidence="2">RSF 1966-606</strain>
    </source>
</reference>
<dbReference type="Proteomes" id="UP000428333">
    <property type="component" value="Linkage Group LG12"/>
</dbReference>
<dbReference type="OrthoDB" id="10509635at2759"/>
<dbReference type="InterPro" id="IPR056683">
    <property type="entry name" value="DUF7781"/>
</dbReference>
<dbReference type="AlphaFoldDB" id="A0A6A4KUA1"/>
<dbReference type="EMBL" id="QEFC01003381">
    <property type="protein sequence ID" value="KAE9448852.1"/>
    <property type="molecule type" value="Genomic_DNA"/>
</dbReference>
<name>A0A6A4KUA1_9ERIC</name>
<proteinExistence type="predicted"/>
<organism evidence="2 3">
    <name type="scientific">Rhododendron williamsianum</name>
    <dbReference type="NCBI Taxonomy" id="262921"/>
    <lineage>
        <taxon>Eukaryota</taxon>
        <taxon>Viridiplantae</taxon>
        <taxon>Streptophyta</taxon>
        <taxon>Embryophyta</taxon>
        <taxon>Tracheophyta</taxon>
        <taxon>Spermatophyta</taxon>
        <taxon>Magnoliopsida</taxon>
        <taxon>eudicotyledons</taxon>
        <taxon>Gunneridae</taxon>
        <taxon>Pentapetalae</taxon>
        <taxon>asterids</taxon>
        <taxon>Ericales</taxon>
        <taxon>Ericaceae</taxon>
        <taxon>Ericoideae</taxon>
        <taxon>Rhodoreae</taxon>
        <taxon>Rhododendron</taxon>
    </lineage>
</organism>
<accession>A0A6A4KUA1</accession>
<evidence type="ECO:0000313" key="2">
    <source>
        <dbReference type="EMBL" id="KAE9448852.1"/>
    </source>
</evidence>
<keyword evidence="3" id="KW-1185">Reference proteome</keyword>
<protein>
    <recommendedName>
        <fullName evidence="1">DUF7781 domain-containing protein</fullName>
    </recommendedName>
</protein>
<gene>
    <name evidence="2" type="ORF">C3L33_19252</name>
</gene>